<name>A0A0M0G1U9_SPOGL</name>
<dbReference type="Pfam" id="PF03372">
    <property type="entry name" value="Exo_endo_phos"/>
    <property type="match status" value="1"/>
</dbReference>
<keyword evidence="1" id="KW-0732">Signal</keyword>
<evidence type="ECO:0000313" key="3">
    <source>
        <dbReference type="EMBL" id="KON83562.1"/>
    </source>
</evidence>
<feature type="domain" description="Endonuclease/exonuclease/phosphatase" evidence="2">
    <location>
        <begin position="42"/>
        <end position="288"/>
    </location>
</feature>
<evidence type="ECO:0000313" key="4">
    <source>
        <dbReference type="Proteomes" id="UP000037109"/>
    </source>
</evidence>
<dbReference type="InterPro" id="IPR036691">
    <property type="entry name" value="Endo/exonu/phosph_ase_sf"/>
</dbReference>
<evidence type="ECO:0000259" key="2">
    <source>
        <dbReference type="Pfam" id="PF03372"/>
    </source>
</evidence>
<gene>
    <name evidence="3" type="ORF">AF332_27550</name>
</gene>
<accession>A0A0M0G1U9</accession>
<dbReference type="SUPFAM" id="SSF56219">
    <property type="entry name" value="DNase I-like"/>
    <property type="match status" value="1"/>
</dbReference>
<organism evidence="3 4">
    <name type="scientific">Sporosarcina globispora</name>
    <name type="common">Bacillus globisporus</name>
    <dbReference type="NCBI Taxonomy" id="1459"/>
    <lineage>
        <taxon>Bacteria</taxon>
        <taxon>Bacillati</taxon>
        <taxon>Bacillota</taxon>
        <taxon>Bacilli</taxon>
        <taxon>Bacillales</taxon>
        <taxon>Caryophanaceae</taxon>
        <taxon>Sporosarcina</taxon>
    </lineage>
</organism>
<keyword evidence="4" id="KW-1185">Reference proteome</keyword>
<dbReference type="Proteomes" id="UP000037109">
    <property type="component" value="Unassembled WGS sequence"/>
</dbReference>
<dbReference type="STRING" id="1459.AF332_27550"/>
<proteinExistence type="predicted"/>
<comment type="caution">
    <text evidence="3">The sequence shown here is derived from an EMBL/GenBank/DDBJ whole genome shotgun (WGS) entry which is preliminary data.</text>
</comment>
<dbReference type="CDD" id="cd09083">
    <property type="entry name" value="EEP-1"/>
    <property type="match status" value="1"/>
</dbReference>
<sequence length="299" mass="34167">MKPVFLLSLAALLLIGNLLSGASESFAAIHKGQASEMDLRVMTYNLRYLNNKDVSPHTWEERRPTIRQVIHNEKPDIFGTQEAVYEQIKDLETDLPQYEWIGVGREGGSKGEYMAVFYDKNRFSPIEYDHFWLSDTPDVIGSTSWGNTIPRMVTWVKFLDTKTGQHFYFVNTHFDHRSAEAREKSAALIVEKIQEFDPELPILLTGDFNESPDSKPYQLLTTEGPFVDLWKVAETRINEELGTANAFQDPTGGGPERRIDWILSKGNVVTKTIEIVNYQKNGQFPSDHYPVITDVTLQY</sequence>
<dbReference type="GO" id="GO:0000175">
    <property type="term" value="F:3'-5'-RNA exonuclease activity"/>
    <property type="evidence" value="ECO:0007669"/>
    <property type="project" value="TreeGrafter"/>
</dbReference>
<dbReference type="InterPro" id="IPR005135">
    <property type="entry name" value="Endo/exonuclease/phosphatase"/>
</dbReference>
<dbReference type="InterPro" id="IPR050410">
    <property type="entry name" value="CCR4/nocturin_mRNA_transcr"/>
</dbReference>
<dbReference type="Gene3D" id="3.60.10.10">
    <property type="entry name" value="Endonuclease/exonuclease/phosphatase"/>
    <property type="match status" value="1"/>
</dbReference>
<dbReference type="PATRIC" id="fig|1459.3.peg.6073"/>
<reference evidence="4" key="1">
    <citation type="submission" date="2015-07" db="EMBL/GenBank/DDBJ databases">
        <title>Fjat-10036 dsm4.</title>
        <authorList>
            <person name="Liu B."/>
            <person name="Wang J."/>
            <person name="Zhu Y."/>
            <person name="Liu G."/>
            <person name="Chen Q."/>
            <person name="Chen Z."/>
            <person name="Lan J."/>
            <person name="Che J."/>
            <person name="Ge C."/>
            <person name="Shi H."/>
            <person name="Pan Z."/>
            <person name="Liu X."/>
        </authorList>
    </citation>
    <scope>NUCLEOTIDE SEQUENCE [LARGE SCALE GENOMIC DNA]</scope>
    <source>
        <strain evidence="4">DSM 4</strain>
    </source>
</reference>
<protein>
    <recommendedName>
        <fullName evidence="2">Endonuclease/exonuclease/phosphatase domain-containing protein</fullName>
    </recommendedName>
</protein>
<dbReference type="PANTHER" id="PTHR12121:SF36">
    <property type="entry name" value="ENDONUCLEASE_EXONUCLEASE_PHOSPHATASE DOMAIN-CONTAINING PROTEIN"/>
    <property type="match status" value="1"/>
</dbReference>
<dbReference type="AlphaFoldDB" id="A0A0M0G1U9"/>
<feature type="signal peptide" evidence="1">
    <location>
        <begin position="1"/>
        <end position="27"/>
    </location>
</feature>
<dbReference type="EMBL" id="LGUF01000010">
    <property type="protein sequence ID" value="KON83562.1"/>
    <property type="molecule type" value="Genomic_DNA"/>
</dbReference>
<evidence type="ECO:0000256" key="1">
    <source>
        <dbReference type="SAM" id="SignalP"/>
    </source>
</evidence>
<dbReference type="PANTHER" id="PTHR12121">
    <property type="entry name" value="CARBON CATABOLITE REPRESSOR PROTEIN 4"/>
    <property type="match status" value="1"/>
</dbReference>
<feature type="chain" id="PRO_5005599210" description="Endonuclease/exonuclease/phosphatase domain-containing protein" evidence="1">
    <location>
        <begin position="28"/>
        <end position="299"/>
    </location>
</feature>